<reference evidence="6" key="1">
    <citation type="journal article" date="2019" name="Int. J. Syst. Evol. Microbiol.">
        <title>The Global Catalogue of Microorganisms (GCM) 10K type strain sequencing project: providing services to taxonomists for standard genome sequencing and annotation.</title>
        <authorList>
            <consortium name="The Broad Institute Genomics Platform"/>
            <consortium name="The Broad Institute Genome Sequencing Center for Infectious Disease"/>
            <person name="Wu L."/>
            <person name="Ma J."/>
        </authorList>
    </citation>
    <scope>NUCLEOTIDE SEQUENCE [LARGE SCALE GENOMIC DNA]</scope>
    <source>
        <strain evidence="6">CCUG 66188</strain>
    </source>
</reference>
<dbReference type="InterPro" id="IPR000639">
    <property type="entry name" value="Epox_hydrolase-like"/>
</dbReference>
<dbReference type="InterPro" id="IPR010497">
    <property type="entry name" value="Epoxide_hydro_N"/>
</dbReference>
<evidence type="ECO:0000256" key="3">
    <source>
        <dbReference type="ARBA" id="ARBA00022801"/>
    </source>
</evidence>
<dbReference type="EMBL" id="JBHSGN010000090">
    <property type="protein sequence ID" value="MFC4675030.1"/>
    <property type="molecule type" value="Genomic_DNA"/>
</dbReference>
<accession>A0ABV9KXX0</accession>
<protein>
    <submittedName>
        <fullName evidence="5">Epoxide hydrolase family protein</fullName>
        <ecNumber evidence="5">3.-.-.-</ecNumber>
    </submittedName>
</protein>
<dbReference type="RefSeq" id="WP_379997863.1">
    <property type="nucleotide sequence ID" value="NZ_JBHSGN010000090.1"/>
</dbReference>
<gene>
    <name evidence="5" type="ORF">ACFO6W_15110</name>
</gene>
<name>A0ABV9KXX0_9BACT</name>
<dbReference type="PIRSF" id="PIRSF001112">
    <property type="entry name" value="Epoxide_hydrolase"/>
    <property type="match status" value="1"/>
</dbReference>
<sequence>MPIRNFKIEIPNESLEDLSLRLRKTKWANQIPETGWSRGTDKDYLQALVDYWISGYDWRTQEKVFNQYPQYKCNIDGVDIHFFHIKGKGENPLPLILTHGWPDSFVRYQKIISRLTDPVSFGEDLSDSFDVIIPSLPGIGFSSILEPKGFNNSKVADLWVKLMTEKLGYTKFGAAGGDVGSGVTRYLAMHYPEHLIGIHLTDVGIIRQIMMSDDNKLSSEEKEYKRKAQQWIVQEGGYMSIQSTKPQTLAYALSDSPVGLAAWLVEKFYSWSDISKGFENKYSMDELLNNVMIYWLNNSIGASAMMYYENMHTLPPIGKITIPTGIALFAKDVLLPPKVWVEENLNLDQWSEIPRGGHFTAMEEPELFSNDICKFYRSLR</sequence>
<dbReference type="Gene3D" id="3.40.50.1820">
    <property type="entry name" value="alpha/beta hydrolase"/>
    <property type="match status" value="1"/>
</dbReference>
<feature type="domain" description="Epoxide hydrolase N-terminal" evidence="4">
    <location>
        <begin position="3"/>
        <end position="107"/>
    </location>
</feature>
<keyword evidence="3 5" id="KW-0378">Hydrolase</keyword>
<comment type="caution">
    <text evidence="5">The sequence shown here is derived from an EMBL/GenBank/DDBJ whole genome shotgun (WGS) entry which is preliminary data.</text>
</comment>
<dbReference type="GO" id="GO:0016787">
    <property type="term" value="F:hydrolase activity"/>
    <property type="evidence" value="ECO:0007669"/>
    <property type="project" value="UniProtKB-KW"/>
</dbReference>
<organism evidence="5 6">
    <name type="scientific">Dysgonomonas termitidis</name>
    <dbReference type="NCBI Taxonomy" id="1516126"/>
    <lineage>
        <taxon>Bacteria</taxon>
        <taxon>Pseudomonadati</taxon>
        <taxon>Bacteroidota</taxon>
        <taxon>Bacteroidia</taxon>
        <taxon>Bacteroidales</taxon>
        <taxon>Dysgonomonadaceae</taxon>
        <taxon>Dysgonomonas</taxon>
    </lineage>
</organism>
<evidence type="ECO:0000313" key="6">
    <source>
        <dbReference type="Proteomes" id="UP001596023"/>
    </source>
</evidence>
<evidence type="ECO:0000256" key="1">
    <source>
        <dbReference type="ARBA" id="ARBA00010088"/>
    </source>
</evidence>
<dbReference type="EC" id="3.-.-.-" evidence="5"/>
<dbReference type="PANTHER" id="PTHR21661">
    <property type="entry name" value="EPOXIDE HYDROLASE 1-RELATED"/>
    <property type="match status" value="1"/>
</dbReference>
<dbReference type="Proteomes" id="UP001596023">
    <property type="component" value="Unassembled WGS sequence"/>
</dbReference>
<dbReference type="PRINTS" id="PR00412">
    <property type="entry name" value="EPOXHYDRLASE"/>
</dbReference>
<evidence type="ECO:0000256" key="2">
    <source>
        <dbReference type="ARBA" id="ARBA00022797"/>
    </source>
</evidence>
<evidence type="ECO:0000313" key="5">
    <source>
        <dbReference type="EMBL" id="MFC4675030.1"/>
    </source>
</evidence>
<dbReference type="Pfam" id="PF06441">
    <property type="entry name" value="EHN"/>
    <property type="match status" value="1"/>
</dbReference>
<keyword evidence="6" id="KW-1185">Reference proteome</keyword>
<dbReference type="PANTHER" id="PTHR21661:SF35">
    <property type="entry name" value="EPOXIDE HYDROLASE"/>
    <property type="match status" value="1"/>
</dbReference>
<proteinExistence type="inferred from homology"/>
<comment type="similarity">
    <text evidence="1">Belongs to the peptidase S33 family.</text>
</comment>
<dbReference type="InterPro" id="IPR016292">
    <property type="entry name" value="Epoxide_hydrolase"/>
</dbReference>
<keyword evidence="2" id="KW-0058">Aromatic hydrocarbons catabolism</keyword>
<dbReference type="InterPro" id="IPR029058">
    <property type="entry name" value="AB_hydrolase_fold"/>
</dbReference>
<evidence type="ECO:0000259" key="4">
    <source>
        <dbReference type="Pfam" id="PF06441"/>
    </source>
</evidence>
<dbReference type="SUPFAM" id="SSF53474">
    <property type="entry name" value="alpha/beta-Hydrolases"/>
    <property type="match status" value="1"/>
</dbReference>